<dbReference type="AlphaFoldDB" id="A0AAQ3PLP6"/>
<dbReference type="EMBL" id="CP144745">
    <property type="protein sequence ID" value="WVZ54584.1"/>
    <property type="molecule type" value="Genomic_DNA"/>
</dbReference>
<dbReference type="SFLD" id="SFLDG01019">
    <property type="entry name" value="Terpene_Cyclase_Like_1_C_Termi"/>
    <property type="match status" value="1"/>
</dbReference>
<reference evidence="6 7" key="1">
    <citation type="submission" date="2024-02" db="EMBL/GenBank/DDBJ databases">
        <title>High-quality chromosome-scale genome assembly of Pensacola bahiagrass (Paspalum notatum Flugge var. saurae).</title>
        <authorList>
            <person name="Vega J.M."/>
            <person name="Podio M."/>
            <person name="Orjuela J."/>
            <person name="Siena L.A."/>
            <person name="Pessino S.C."/>
            <person name="Combes M.C."/>
            <person name="Mariac C."/>
            <person name="Albertini E."/>
            <person name="Pupilli F."/>
            <person name="Ortiz J.P.A."/>
            <person name="Leblanc O."/>
        </authorList>
    </citation>
    <scope>NUCLEOTIDE SEQUENCE [LARGE SCALE GENOMIC DNA]</scope>
    <source>
        <strain evidence="6">R1</strain>
        <tissue evidence="6">Leaf</tissue>
    </source>
</reference>
<dbReference type="SUPFAM" id="SSF48239">
    <property type="entry name" value="Terpenoid cyclases/Protein prenyltransferases"/>
    <property type="match status" value="1"/>
</dbReference>
<gene>
    <name evidence="6" type="ORF">U9M48_005358</name>
</gene>
<organism evidence="6 7">
    <name type="scientific">Paspalum notatum var. saurae</name>
    <dbReference type="NCBI Taxonomy" id="547442"/>
    <lineage>
        <taxon>Eukaryota</taxon>
        <taxon>Viridiplantae</taxon>
        <taxon>Streptophyta</taxon>
        <taxon>Embryophyta</taxon>
        <taxon>Tracheophyta</taxon>
        <taxon>Spermatophyta</taxon>
        <taxon>Magnoliopsida</taxon>
        <taxon>Liliopsida</taxon>
        <taxon>Poales</taxon>
        <taxon>Poaceae</taxon>
        <taxon>PACMAD clade</taxon>
        <taxon>Panicoideae</taxon>
        <taxon>Andropogonodae</taxon>
        <taxon>Paspaleae</taxon>
        <taxon>Paspalinae</taxon>
        <taxon>Paspalum</taxon>
    </lineage>
</organism>
<keyword evidence="7" id="KW-1185">Reference proteome</keyword>
<dbReference type="GO" id="GO:0000287">
    <property type="term" value="F:magnesium ion binding"/>
    <property type="evidence" value="ECO:0007669"/>
    <property type="project" value="InterPro"/>
</dbReference>
<feature type="domain" description="Terpene synthase metal-binding" evidence="5">
    <location>
        <begin position="261"/>
        <end position="495"/>
    </location>
</feature>
<dbReference type="SFLD" id="SFLDS00005">
    <property type="entry name" value="Isoprenoid_Synthase_Type_I"/>
    <property type="match status" value="1"/>
</dbReference>
<evidence type="ECO:0000259" key="5">
    <source>
        <dbReference type="Pfam" id="PF03936"/>
    </source>
</evidence>
<dbReference type="InterPro" id="IPR050148">
    <property type="entry name" value="Terpene_synthase-like"/>
</dbReference>
<evidence type="ECO:0000256" key="2">
    <source>
        <dbReference type="ARBA" id="ARBA00001946"/>
    </source>
</evidence>
<dbReference type="PANTHER" id="PTHR31225:SF220">
    <property type="entry name" value="TERPENE SYNTHASE"/>
    <property type="match status" value="1"/>
</dbReference>
<evidence type="ECO:0000256" key="3">
    <source>
        <dbReference type="ARBA" id="ARBA00022723"/>
    </source>
</evidence>
<dbReference type="Gene3D" id="1.50.10.130">
    <property type="entry name" value="Terpene synthase, N-terminal domain"/>
    <property type="match status" value="1"/>
</dbReference>
<evidence type="ECO:0000313" key="6">
    <source>
        <dbReference type="EMBL" id="WVZ54584.1"/>
    </source>
</evidence>
<dbReference type="GO" id="GO:0010333">
    <property type="term" value="F:terpene synthase activity"/>
    <property type="evidence" value="ECO:0007669"/>
    <property type="project" value="InterPro"/>
</dbReference>
<dbReference type="GO" id="GO:0016102">
    <property type="term" value="P:diterpenoid biosynthetic process"/>
    <property type="evidence" value="ECO:0007669"/>
    <property type="project" value="InterPro"/>
</dbReference>
<sequence length="544" mass="62957">MATTATICSSHAAAEQACRRQYPPSVWGDFFLTHEPCTQEELLSMQVKAQAMKEEVRRIVLAAAATASDQLSVKLDLVDALQRLGVDYHYRKEIDDLLRAVYDDKQQVEAASADDLYVTSLRFYLLRKHGYTVSSDVFVKFRDEQGNISSDDVGTLIALYDAAHMRVRGEGILDNIIAFNRCRLKALMKTDLEPALAEEVRTTLEASRFRRVQRVEARRFISVYEEKVTRDNTILEFAKLDYNLVQVVYCKDLKELTLWWKDLQSRVDLTFSRDRIVETFFWMKPMIYEPYYSHSRIMLTKLAVSFALLDDMYDNYITTDESNIFTAALEMWDEKAAEQIPEYLRPLYTNFIRNTDKVVAELKLQNNQHAEVALHMAKSFHAEVTWRDEHYVPANLDEHLQISERSVTAMQLLVLAFLFMGDDVTTREVIDWALTYPKLIKALTAMARILNDIRSHEREQGTDHMASTVQTCMKQYGVTIEEAIEKLNVMVENAWIDMVQECLDQKCPMVLLEKAVSFARSLDFYYKSEDLFTRPSNLKPTLTS</sequence>
<dbReference type="Proteomes" id="UP001341281">
    <property type="component" value="Chromosome 01"/>
</dbReference>
<accession>A0AAQ3PLP6</accession>
<feature type="domain" description="Terpene synthase N-terminal" evidence="4">
    <location>
        <begin position="26"/>
        <end position="204"/>
    </location>
</feature>
<dbReference type="Gene3D" id="1.10.600.10">
    <property type="entry name" value="Farnesyl Diphosphate Synthase"/>
    <property type="match status" value="1"/>
</dbReference>
<keyword evidence="3" id="KW-0479">Metal-binding</keyword>
<dbReference type="InterPro" id="IPR044814">
    <property type="entry name" value="Terpene_cyclase_plant_C1"/>
</dbReference>
<dbReference type="InterPro" id="IPR034741">
    <property type="entry name" value="Terpene_cyclase-like_1_C"/>
</dbReference>
<dbReference type="InterPro" id="IPR005630">
    <property type="entry name" value="Terpene_synthase_metal-bd"/>
</dbReference>
<feature type="non-terminal residue" evidence="6">
    <location>
        <position position="1"/>
    </location>
</feature>
<dbReference type="CDD" id="cd00684">
    <property type="entry name" value="Terpene_cyclase_plant_C1"/>
    <property type="match status" value="1"/>
</dbReference>
<dbReference type="InterPro" id="IPR008949">
    <property type="entry name" value="Isoprenoid_synthase_dom_sf"/>
</dbReference>
<dbReference type="InterPro" id="IPR008930">
    <property type="entry name" value="Terpenoid_cyclase/PrenylTrfase"/>
</dbReference>
<dbReference type="InterPro" id="IPR001906">
    <property type="entry name" value="Terpene_synth_N"/>
</dbReference>
<dbReference type="InterPro" id="IPR036965">
    <property type="entry name" value="Terpene_synth_N_sf"/>
</dbReference>
<name>A0AAQ3PLP6_PASNO</name>
<dbReference type="Pfam" id="PF03936">
    <property type="entry name" value="Terpene_synth_C"/>
    <property type="match status" value="1"/>
</dbReference>
<proteinExistence type="predicted"/>
<dbReference type="Pfam" id="PF01397">
    <property type="entry name" value="Terpene_synth"/>
    <property type="match status" value="1"/>
</dbReference>
<protein>
    <recommendedName>
        <fullName evidence="8">Terpene synthase</fullName>
    </recommendedName>
</protein>
<comment type="cofactor">
    <cofactor evidence="1">
        <name>Mn(2+)</name>
        <dbReference type="ChEBI" id="CHEBI:29035"/>
    </cofactor>
</comment>
<evidence type="ECO:0000313" key="7">
    <source>
        <dbReference type="Proteomes" id="UP001341281"/>
    </source>
</evidence>
<dbReference type="SUPFAM" id="SSF48576">
    <property type="entry name" value="Terpenoid synthases"/>
    <property type="match status" value="1"/>
</dbReference>
<comment type="cofactor">
    <cofactor evidence="2">
        <name>Mg(2+)</name>
        <dbReference type="ChEBI" id="CHEBI:18420"/>
    </cofactor>
</comment>
<evidence type="ECO:0000259" key="4">
    <source>
        <dbReference type="Pfam" id="PF01397"/>
    </source>
</evidence>
<evidence type="ECO:0008006" key="8">
    <source>
        <dbReference type="Google" id="ProtNLM"/>
    </source>
</evidence>
<evidence type="ECO:0000256" key="1">
    <source>
        <dbReference type="ARBA" id="ARBA00001936"/>
    </source>
</evidence>
<dbReference type="PANTHER" id="PTHR31225">
    <property type="entry name" value="OS04G0344100 PROTEIN-RELATED"/>
    <property type="match status" value="1"/>
</dbReference>